<evidence type="ECO:0000313" key="4">
    <source>
        <dbReference type="Proteomes" id="UP000219286"/>
    </source>
</evidence>
<feature type="compositionally biased region" description="Polar residues" evidence="1">
    <location>
        <begin position="84"/>
        <end position="108"/>
    </location>
</feature>
<accession>A0A2H2ZML9</accession>
<reference evidence="3 4" key="1">
    <citation type="journal article" date="2015" name="Genome Announc.">
        <title>Genome sequence and annotation of Trichoderma parareesei, the ancestor of the cellulase producer Trichoderma reesei.</title>
        <authorList>
            <person name="Yang D."/>
            <person name="Pomraning K."/>
            <person name="Kopchinskiy A."/>
            <person name="Karimi Aghcheh R."/>
            <person name="Atanasova L."/>
            <person name="Chenthamara K."/>
            <person name="Baker S.E."/>
            <person name="Zhang R."/>
            <person name="Shen Q."/>
            <person name="Freitag M."/>
            <person name="Kubicek C.P."/>
            <person name="Druzhinina I.S."/>
        </authorList>
    </citation>
    <scope>NUCLEOTIDE SEQUENCE [LARGE SCALE GENOMIC DNA]</scope>
    <source>
        <strain evidence="3 4">CBS 125925</strain>
    </source>
</reference>
<dbReference type="Gene3D" id="3.40.630.30">
    <property type="match status" value="1"/>
</dbReference>
<evidence type="ECO:0000259" key="2">
    <source>
        <dbReference type="PROSITE" id="PS51186"/>
    </source>
</evidence>
<dbReference type="InterPro" id="IPR016181">
    <property type="entry name" value="Acyl_CoA_acyltransferase"/>
</dbReference>
<feature type="domain" description="N-acetyltransferase" evidence="2">
    <location>
        <begin position="346"/>
        <end position="545"/>
    </location>
</feature>
<gene>
    <name evidence="3" type="ORF">A9Z42_0089820</name>
</gene>
<dbReference type="SUPFAM" id="SSF55729">
    <property type="entry name" value="Acyl-CoA N-acyltransferases (Nat)"/>
    <property type="match status" value="1"/>
</dbReference>
<evidence type="ECO:0000313" key="3">
    <source>
        <dbReference type="EMBL" id="OTA08023.1"/>
    </source>
</evidence>
<feature type="region of interest" description="Disordered" evidence="1">
    <location>
        <begin position="33"/>
        <end position="60"/>
    </location>
</feature>
<protein>
    <recommendedName>
        <fullName evidence="2">N-acetyltransferase domain-containing protein</fullName>
    </recommendedName>
</protein>
<organism evidence="3 4">
    <name type="scientific">Trichoderma parareesei</name>
    <name type="common">Filamentous fungus</name>
    <dbReference type="NCBI Taxonomy" id="858221"/>
    <lineage>
        <taxon>Eukaryota</taxon>
        <taxon>Fungi</taxon>
        <taxon>Dikarya</taxon>
        <taxon>Ascomycota</taxon>
        <taxon>Pezizomycotina</taxon>
        <taxon>Sordariomycetes</taxon>
        <taxon>Hypocreomycetidae</taxon>
        <taxon>Hypocreales</taxon>
        <taxon>Hypocreaceae</taxon>
        <taxon>Trichoderma</taxon>
    </lineage>
</organism>
<dbReference type="AlphaFoldDB" id="A0A2H2ZML9"/>
<feature type="region of interest" description="Disordered" evidence="1">
    <location>
        <begin position="84"/>
        <end position="198"/>
    </location>
</feature>
<sequence>MDLTPRSERAGHASGDDRKILGRFTALKEWLYRDPVSPKTLQTPATPRSPDLPSHSEPSALKHVAIPDNVAVITEHPSSVLAKTSTNASVRITDNPTTHPSATGVSETTHQDQEAAFNSFEGGAKISESPKPNNLEPETRAREPTNTPEDMPVDPSQRTDGFAGFEVQSQRSRASWDVSDGLSDGDNQDEPQQNTVSDGIRVSRTMLWLQSTSEPPALAHSLESLAGIHHYTRDIDTETGYFLPEITYPDTLKTLHEGPSRDQRDIAWRQANMTAELQINREIRSRELLALKLKSQIKPQLDPVAFKREATPRANCVVRPAMPQDFAAIAAIINMESRTKGIPQVMEWKEVTGADVQKIFDSCRDNMQPFVVATTADALMDLANWPIDSSDLYEEYLAFRSAQAKVVPKVLGFAYVMEARVGMLGGSCPGSRHTGQVKIIVHPNHRGKLYGSALLDRILVCTAPFHRRVLEYGWRCQDSSSVYEEIPVFNRRKYAWIYIERFCDGRDDPTLKKAIKFFEKFEFQEACYLRCAVKTDRYYESQWLDLVLWAREAQPRSNIADLLPGAQNL</sequence>
<proteinExistence type="predicted"/>
<dbReference type="EMBL" id="LFMI01000816">
    <property type="protein sequence ID" value="OTA08023.1"/>
    <property type="molecule type" value="Genomic_DNA"/>
</dbReference>
<name>A0A2H2ZML9_TRIPA</name>
<evidence type="ECO:0000256" key="1">
    <source>
        <dbReference type="SAM" id="MobiDB-lite"/>
    </source>
</evidence>
<dbReference type="GO" id="GO:0016747">
    <property type="term" value="F:acyltransferase activity, transferring groups other than amino-acyl groups"/>
    <property type="evidence" value="ECO:0007669"/>
    <property type="project" value="InterPro"/>
</dbReference>
<dbReference type="Proteomes" id="UP000219286">
    <property type="component" value="Unassembled WGS sequence"/>
</dbReference>
<comment type="caution">
    <text evidence="3">The sequence shown here is derived from an EMBL/GenBank/DDBJ whole genome shotgun (WGS) entry which is preliminary data.</text>
</comment>
<keyword evidence="4" id="KW-1185">Reference proteome</keyword>
<dbReference type="InterPro" id="IPR000182">
    <property type="entry name" value="GNAT_dom"/>
</dbReference>
<dbReference type="OrthoDB" id="2129362at2759"/>
<dbReference type="PROSITE" id="PS51186">
    <property type="entry name" value="GNAT"/>
    <property type="match status" value="1"/>
</dbReference>